<dbReference type="SUPFAM" id="SSF50494">
    <property type="entry name" value="Trypsin-like serine proteases"/>
    <property type="match status" value="1"/>
</dbReference>
<protein>
    <recommendedName>
        <fullName evidence="3">Peptidase S1 domain-containing protein</fullName>
    </recommendedName>
</protein>
<reference evidence="1 2" key="1">
    <citation type="journal article" date="2019" name="Commun. Biol.">
        <title>The bagworm genome reveals a unique fibroin gene that provides high tensile strength.</title>
        <authorList>
            <person name="Kono N."/>
            <person name="Nakamura H."/>
            <person name="Ohtoshi R."/>
            <person name="Tomita M."/>
            <person name="Numata K."/>
            <person name="Arakawa K."/>
        </authorList>
    </citation>
    <scope>NUCLEOTIDE SEQUENCE [LARGE SCALE GENOMIC DNA]</scope>
</reference>
<keyword evidence="2" id="KW-1185">Reference proteome</keyword>
<organism evidence="1 2">
    <name type="scientific">Eumeta variegata</name>
    <name type="common">Bagworm moth</name>
    <name type="synonym">Eumeta japonica</name>
    <dbReference type="NCBI Taxonomy" id="151549"/>
    <lineage>
        <taxon>Eukaryota</taxon>
        <taxon>Metazoa</taxon>
        <taxon>Ecdysozoa</taxon>
        <taxon>Arthropoda</taxon>
        <taxon>Hexapoda</taxon>
        <taxon>Insecta</taxon>
        <taxon>Pterygota</taxon>
        <taxon>Neoptera</taxon>
        <taxon>Endopterygota</taxon>
        <taxon>Lepidoptera</taxon>
        <taxon>Glossata</taxon>
        <taxon>Ditrysia</taxon>
        <taxon>Tineoidea</taxon>
        <taxon>Psychidae</taxon>
        <taxon>Oiketicinae</taxon>
        <taxon>Eumeta</taxon>
    </lineage>
</organism>
<dbReference type="Gene3D" id="3.40.190.10">
    <property type="entry name" value="Periplasmic binding protein-like II"/>
    <property type="match status" value="1"/>
</dbReference>
<gene>
    <name evidence="1" type="ORF">EVAR_53650_1</name>
</gene>
<proteinExistence type="predicted"/>
<name>A0A4C1YPT0_EUMVA</name>
<dbReference type="Proteomes" id="UP000299102">
    <property type="component" value="Unassembled WGS sequence"/>
</dbReference>
<evidence type="ECO:0000313" key="1">
    <source>
        <dbReference type="EMBL" id="GBP76375.1"/>
    </source>
</evidence>
<sequence length="167" mass="18469">MGEARAAHARPRAGAVLHGTAQDSVHCLRDIRNNNADFLLPHSESSFKFSVFDLSPIMMVDHWEKSMYRVEALVRSTSDITTFKNLRGKKACFPEFGVIGTALCKGDSGGGLVFAKTEGPLRRHYLRGVASTAPNNGKKCNTHAVPMFTHILAHEHFIKDHLNLTNK</sequence>
<evidence type="ECO:0008006" key="3">
    <source>
        <dbReference type="Google" id="ProtNLM"/>
    </source>
</evidence>
<dbReference type="EMBL" id="BGZK01001289">
    <property type="protein sequence ID" value="GBP76375.1"/>
    <property type="molecule type" value="Genomic_DNA"/>
</dbReference>
<dbReference type="SUPFAM" id="SSF53850">
    <property type="entry name" value="Periplasmic binding protein-like II"/>
    <property type="match status" value="1"/>
</dbReference>
<evidence type="ECO:0000313" key="2">
    <source>
        <dbReference type="Proteomes" id="UP000299102"/>
    </source>
</evidence>
<accession>A0A4C1YPT0</accession>
<comment type="caution">
    <text evidence="1">The sequence shown here is derived from an EMBL/GenBank/DDBJ whole genome shotgun (WGS) entry which is preliminary data.</text>
</comment>
<dbReference type="OrthoDB" id="2019384at2759"/>
<dbReference type="AlphaFoldDB" id="A0A4C1YPT0"/>
<dbReference type="InterPro" id="IPR009003">
    <property type="entry name" value="Peptidase_S1_PA"/>
</dbReference>